<evidence type="ECO:0000313" key="9">
    <source>
        <dbReference type="Proteomes" id="UP001320898"/>
    </source>
</evidence>
<evidence type="ECO:0000256" key="4">
    <source>
        <dbReference type="ARBA" id="ARBA00022989"/>
    </source>
</evidence>
<dbReference type="Proteomes" id="UP001320898">
    <property type="component" value="Unassembled WGS sequence"/>
</dbReference>
<dbReference type="RefSeq" id="WP_261616847.1">
    <property type="nucleotide sequence ID" value="NZ_JALIDZ010000007.1"/>
</dbReference>
<evidence type="ECO:0000256" key="1">
    <source>
        <dbReference type="ARBA" id="ARBA00004651"/>
    </source>
</evidence>
<dbReference type="GO" id="GO:0022904">
    <property type="term" value="P:respiratory electron transport chain"/>
    <property type="evidence" value="ECO:0007669"/>
    <property type="project" value="InterPro"/>
</dbReference>
<evidence type="ECO:0000259" key="7">
    <source>
        <dbReference type="Pfam" id="PF01292"/>
    </source>
</evidence>
<accession>A0AAW5QZX8</accession>
<feature type="transmembrane region" description="Helical" evidence="6">
    <location>
        <begin position="26"/>
        <end position="45"/>
    </location>
</feature>
<dbReference type="GO" id="GO:0020037">
    <property type="term" value="F:heme binding"/>
    <property type="evidence" value="ECO:0007669"/>
    <property type="project" value="TreeGrafter"/>
</dbReference>
<name>A0AAW5QZX8_9HYPH</name>
<proteinExistence type="predicted"/>
<feature type="transmembrane region" description="Helical" evidence="6">
    <location>
        <begin position="150"/>
        <end position="170"/>
    </location>
</feature>
<dbReference type="EMBL" id="JALIDZ010000007">
    <property type="protein sequence ID" value="MCT8973263.1"/>
    <property type="molecule type" value="Genomic_DNA"/>
</dbReference>
<dbReference type="SUPFAM" id="SSF81342">
    <property type="entry name" value="Transmembrane di-heme cytochromes"/>
    <property type="match status" value="1"/>
</dbReference>
<comment type="subcellular location">
    <subcellularLocation>
        <location evidence="1">Cell membrane</location>
        <topology evidence="1">Multi-pass membrane protein</topology>
    </subcellularLocation>
</comment>
<dbReference type="GO" id="GO:0009055">
    <property type="term" value="F:electron transfer activity"/>
    <property type="evidence" value="ECO:0007669"/>
    <property type="project" value="InterPro"/>
</dbReference>
<dbReference type="GO" id="GO:0005886">
    <property type="term" value="C:plasma membrane"/>
    <property type="evidence" value="ECO:0007669"/>
    <property type="project" value="UniProtKB-SubCell"/>
</dbReference>
<evidence type="ECO:0000256" key="5">
    <source>
        <dbReference type="ARBA" id="ARBA00023136"/>
    </source>
</evidence>
<keyword evidence="9" id="KW-1185">Reference proteome</keyword>
<dbReference type="PANTHER" id="PTHR30485:SF2">
    <property type="entry name" value="BLL0597 PROTEIN"/>
    <property type="match status" value="1"/>
</dbReference>
<dbReference type="AlphaFoldDB" id="A0AAW5QZX8"/>
<protein>
    <submittedName>
        <fullName evidence="8">Cytochrome b/b6 domain-containing protein</fullName>
    </submittedName>
</protein>
<keyword evidence="5 6" id="KW-0472">Membrane</keyword>
<dbReference type="Pfam" id="PF01292">
    <property type="entry name" value="Ni_hydr_CYTB"/>
    <property type="match status" value="1"/>
</dbReference>
<gene>
    <name evidence="8" type="ORF">MUB46_15475</name>
</gene>
<keyword evidence="4 6" id="KW-1133">Transmembrane helix</keyword>
<evidence type="ECO:0000256" key="3">
    <source>
        <dbReference type="ARBA" id="ARBA00022692"/>
    </source>
</evidence>
<reference evidence="8 9" key="1">
    <citation type="submission" date="2022-04" db="EMBL/GenBank/DDBJ databases">
        <authorList>
            <person name="Ye Y.-Q."/>
            <person name="Du Z.-J."/>
        </authorList>
    </citation>
    <scope>NUCLEOTIDE SEQUENCE [LARGE SCALE GENOMIC DNA]</scope>
    <source>
        <strain evidence="8 9">A6E488</strain>
    </source>
</reference>
<dbReference type="InterPro" id="IPR011577">
    <property type="entry name" value="Cyt_b561_bac/Ni-Hgenase"/>
</dbReference>
<evidence type="ECO:0000256" key="6">
    <source>
        <dbReference type="SAM" id="Phobius"/>
    </source>
</evidence>
<dbReference type="InterPro" id="IPR051542">
    <property type="entry name" value="Hydrogenase_cytochrome"/>
</dbReference>
<evidence type="ECO:0000313" key="8">
    <source>
        <dbReference type="EMBL" id="MCT8973263.1"/>
    </source>
</evidence>
<evidence type="ECO:0000256" key="2">
    <source>
        <dbReference type="ARBA" id="ARBA00022475"/>
    </source>
</evidence>
<comment type="caution">
    <text evidence="8">The sequence shown here is derived from an EMBL/GenBank/DDBJ whole genome shotgun (WGS) entry which is preliminary data.</text>
</comment>
<sequence>MSDATAVGTEVGRETRPADVRVWDPLVRIFHWTLVGGVLVAYVSGDEWDRLHINVGYGIAALIAFRLVWGVVGSRHARFSDFVYRPSRVLGYLRDTMAFRARRYIGHNPAGGAMVVALLTMIAIICSTGFMMTTNAYWGVKWVEEVHEIAVNATLVLIVAHIAGVLIASWEHGENLVRAMVTGRKRAE</sequence>
<dbReference type="PANTHER" id="PTHR30485">
    <property type="entry name" value="NI/FE-HYDROGENASE 1 B-TYPE CYTOCHROME SUBUNIT"/>
    <property type="match status" value="1"/>
</dbReference>
<feature type="transmembrane region" description="Helical" evidence="6">
    <location>
        <begin position="51"/>
        <end position="72"/>
    </location>
</feature>
<keyword evidence="2" id="KW-1003">Cell membrane</keyword>
<feature type="transmembrane region" description="Helical" evidence="6">
    <location>
        <begin position="110"/>
        <end position="130"/>
    </location>
</feature>
<organism evidence="8 9">
    <name type="scientific">Microbaculum marinisediminis</name>
    <dbReference type="NCBI Taxonomy" id="2931392"/>
    <lineage>
        <taxon>Bacteria</taxon>
        <taxon>Pseudomonadati</taxon>
        <taxon>Pseudomonadota</taxon>
        <taxon>Alphaproteobacteria</taxon>
        <taxon>Hyphomicrobiales</taxon>
        <taxon>Tepidamorphaceae</taxon>
        <taxon>Microbaculum</taxon>
    </lineage>
</organism>
<dbReference type="Gene3D" id="1.20.950.20">
    <property type="entry name" value="Transmembrane di-heme cytochromes, Chain C"/>
    <property type="match status" value="1"/>
</dbReference>
<feature type="domain" description="Cytochrome b561 bacterial/Ni-hydrogenase" evidence="7">
    <location>
        <begin position="22"/>
        <end position="183"/>
    </location>
</feature>
<dbReference type="InterPro" id="IPR016174">
    <property type="entry name" value="Di-haem_cyt_TM"/>
</dbReference>
<keyword evidence="3 6" id="KW-0812">Transmembrane</keyword>